<dbReference type="AlphaFoldDB" id="A0A1H8KHA0"/>
<feature type="domain" description="TIR" evidence="1">
    <location>
        <begin position="1"/>
        <end position="128"/>
    </location>
</feature>
<dbReference type="SUPFAM" id="SSF48452">
    <property type="entry name" value="TPR-like"/>
    <property type="match status" value="1"/>
</dbReference>
<dbReference type="Gene3D" id="3.40.50.10140">
    <property type="entry name" value="Toll/interleukin-1 receptor homology (TIR) domain"/>
    <property type="match status" value="1"/>
</dbReference>
<dbReference type="InterPro" id="IPR000157">
    <property type="entry name" value="TIR_dom"/>
</dbReference>
<dbReference type="EMBL" id="FODO01000002">
    <property type="protein sequence ID" value="SEN91788.1"/>
    <property type="molecule type" value="Genomic_DNA"/>
</dbReference>
<dbReference type="RefSeq" id="WP_090315979.1">
    <property type="nucleotide sequence ID" value="NZ_FNOE01000003.1"/>
</dbReference>
<keyword evidence="3" id="KW-1185">Reference proteome</keyword>
<dbReference type="Pfam" id="PF13676">
    <property type="entry name" value="TIR_2"/>
    <property type="match status" value="1"/>
</dbReference>
<dbReference type="SUPFAM" id="SSF52540">
    <property type="entry name" value="P-loop containing nucleoside triphosphate hydrolases"/>
    <property type="match status" value="1"/>
</dbReference>
<protein>
    <submittedName>
        <fullName evidence="2">TIR domain-containing protein</fullName>
    </submittedName>
</protein>
<dbReference type="GO" id="GO:0007165">
    <property type="term" value="P:signal transduction"/>
    <property type="evidence" value="ECO:0007669"/>
    <property type="project" value="InterPro"/>
</dbReference>
<dbReference type="InterPro" id="IPR027417">
    <property type="entry name" value="P-loop_NTPase"/>
</dbReference>
<dbReference type="Gene3D" id="1.25.40.10">
    <property type="entry name" value="Tetratricopeptide repeat domain"/>
    <property type="match status" value="1"/>
</dbReference>
<dbReference type="InterPro" id="IPR011990">
    <property type="entry name" value="TPR-like_helical_dom_sf"/>
</dbReference>
<dbReference type="OrthoDB" id="1426235at2"/>
<dbReference type="Gene3D" id="3.40.50.300">
    <property type="entry name" value="P-loop containing nucleotide triphosphate hydrolases"/>
    <property type="match status" value="1"/>
</dbReference>
<dbReference type="SUPFAM" id="SSF52200">
    <property type="entry name" value="Toll/Interleukin receptor TIR domain"/>
    <property type="match status" value="1"/>
</dbReference>
<sequence>MPRAFVSHSSADDSFVAEMESFLRAAGFDDVFNDISAIKPDEQFWPRIEQGIAESDTFVVVITAASNSSAWVSREVELARRLGKRVIPVWREDCPLPQSFSDRDVIDFRPGTRAERCFDIARIGKYAPAQLIGREEETQLLNEAWQKTLRLEKGRPHILTFVALGGEGKTSLAAKWVAELAGQDWPGCDAAFAWSFYSQGTRDQVAASSDLFLKEALNFFAKDEKDKEFAASGAGAFEKGQRLARLVGQRRSLLILDGLEPLQYAPSAPMPGELKDQGITALLKGLAAASHGLCIVTTRHSLPDLRAFRQTTAPEVPLLRLSLDAGVHLLKTLGVHGGSQEFAALVEDVKGHALTLTLLGGFLKRAFNGNIHQRDRVKFEKADEKMDGGHAFRTMAAYQQWLLRDGGIEGQREVAVLRLMGLFDRPADAVCLTALRRETIPSLTEPLAGLADDDWEFCLSGLEAAKLLTVNRDASGALVSLDAHPLLREYFARQLRTQQPDTWCAAHRRLYEHLCATTEDKDEPTLEDLQPLYQTVAHGCQAELQQEACDKVYFGRTLRRNEHYSLDKLGAFGPDLGAVACFFDSPWSRVSMKLTETNQLWLLGAAATRLRALGRLTEAIEPMRTGLKGRVKLEQWKQAAQAASNLSELELALGEVARAVGNAEQSLTYADRSGDVFLRMAFRTTHADALHQAGRRAEAEKLFREAEQMQQERQSDYPLLYSVQGFRYCALLLSAPKRAAWQIICSGGLQPPEEIIAHSTTLQDVSQRTKQTLEWAKLNNIALLDIALNHLTLGRAALYAAILEGGDGAFETARRELDAAVSGLRRAGTMHHIPRGLLTRAWLRFLEDRQTGPESAQADLDEAWEIAERGPMRLYMAAIHLHRARLFFRETTYPWNSPAADLAAARKLIEQCGYGRRKAELEDAEIIIRQQCS</sequence>
<dbReference type="Proteomes" id="UP000198814">
    <property type="component" value="Unassembled WGS sequence"/>
</dbReference>
<organism evidence="2 3">
    <name type="scientific">Nitrosomonas oligotropha</name>
    <dbReference type="NCBI Taxonomy" id="42354"/>
    <lineage>
        <taxon>Bacteria</taxon>
        <taxon>Pseudomonadati</taxon>
        <taxon>Pseudomonadota</taxon>
        <taxon>Betaproteobacteria</taxon>
        <taxon>Nitrosomonadales</taxon>
        <taxon>Nitrosomonadaceae</taxon>
        <taxon>Nitrosomonas</taxon>
    </lineage>
</organism>
<evidence type="ECO:0000259" key="1">
    <source>
        <dbReference type="PROSITE" id="PS50104"/>
    </source>
</evidence>
<accession>A0A1H8KHA0</accession>
<dbReference type="InterPro" id="IPR035897">
    <property type="entry name" value="Toll_tir_struct_dom_sf"/>
</dbReference>
<evidence type="ECO:0000313" key="2">
    <source>
        <dbReference type="EMBL" id="SEN91788.1"/>
    </source>
</evidence>
<dbReference type="STRING" id="42354.SAMN05216333_102110"/>
<evidence type="ECO:0000313" key="3">
    <source>
        <dbReference type="Proteomes" id="UP000198814"/>
    </source>
</evidence>
<reference evidence="3" key="1">
    <citation type="submission" date="2016-10" db="EMBL/GenBank/DDBJ databases">
        <authorList>
            <person name="Varghese N."/>
            <person name="Submissions S."/>
        </authorList>
    </citation>
    <scope>NUCLEOTIDE SEQUENCE [LARGE SCALE GENOMIC DNA]</scope>
    <source>
        <strain evidence="3">Nm76</strain>
    </source>
</reference>
<gene>
    <name evidence="2" type="ORF">SAMN05216333_102110</name>
</gene>
<name>A0A1H8KHA0_9PROT</name>
<dbReference type="PROSITE" id="PS50104">
    <property type="entry name" value="TIR"/>
    <property type="match status" value="1"/>
</dbReference>
<proteinExistence type="predicted"/>